<reference evidence="16 17" key="2">
    <citation type="journal article" date="2011" name="Stand. Genomic Sci.">
        <title>Complete genome sequence of Paludibacter propionicigenes type strain (WB4).</title>
        <authorList>
            <person name="Gronow S."/>
            <person name="Munk C."/>
            <person name="Lapidus A."/>
            <person name="Nolan M."/>
            <person name="Lucas S."/>
            <person name="Hammon N."/>
            <person name="Deshpande S."/>
            <person name="Cheng J.F."/>
            <person name="Tapia R."/>
            <person name="Han C."/>
            <person name="Goodwin L."/>
            <person name="Pitluck S."/>
            <person name="Liolios K."/>
            <person name="Ivanova N."/>
            <person name="Mavromatis K."/>
            <person name="Mikhailova N."/>
            <person name="Pati A."/>
            <person name="Chen A."/>
            <person name="Palaniappan K."/>
            <person name="Land M."/>
            <person name="Hauser L."/>
            <person name="Chang Y.J."/>
            <person name="Jeffries C.D."/>
            <person name="Brambilla E."/>
            <person name="Rohde M."/>
            <person name="Goker M."/>
            <person name="Detter J.C."/>
            <person name="Woyke T."/>
            <person name="Bristow J."/>
            <person name="Eisen J.A."/>
            <person name="Markowitz V."/>
            <person name="Hugenholtz P."/>
            <person name="Kyrpides N.C."/>
            <person name="Klenk H.P."/>
        </authorList>
    </citation>
    <scope>NUCLEOTIDE SEQUENCE [LARGE SCALE GENOMIC DNA]</scope>
    <source>
        <strain evidence="17">DSM 17365 / JCM 13257 / WB4</strain>
    </source>
</reference>
<name>E4T728_PALPW</name>
<comment type="cofactor">
    <cofactor evidence="1">
        <name>Mg(2+)</name>
        <dbReference type="ChEBI" id="CHEBI:18420"/>
    </cofactor>
</comment>
<keyword evidence="9 16" id="KW-0418">Kinase</keyword>
<dbReference type="CDD" id="cd04413">
    <property type="entry name" value="NDPk_I"/>
    <property type="match status" value="1"/>
</dbReference>
<dbReference type="Gene3D" id="3.30.70.141">
    <property type="entry name" value="Nucleoside diphosphate kinase-like domain"/>
    <property type="match status" value="1"/>
</dbReference>
<keyword evidence="6 16" id="KW-0808">Transferase</keyword>
<evidence type="ECO:0000256" key="4">
    <source>
        <dbReference type="ARBA" id="ARBA00017632"/>
    </source>
</evidence>
<sequence>MEKTLVIIKPGAIQRGLVGEVIRRFEQKGLQLCGLKMLQLTDEILEEHYAHIVDKPFFPRVKAAMKATPVIVCCLKGMDAVHVVHRLAGATNGREAAMGTMRGDYSMSVQWNIIHTSDSIKTADLELARFFKEGEIFEYKQSYLEYIYSEDEII</sequence>
<dbReference type="HOGENOM" id="CLU_060216_6_3_10"/>
<proteinExistence type="inferred from homology"/>
<dbReference type="KEGG" id="ppn:Palpr_2390"/>
<evidence type="ECO:0000256" key="11">
    <source>
        <dbReference type="ARBA" id="ARBA00022842"/>
    </source>
</evidence>
<dbReference type="Pfam" id="PF00334">
    <property type="entry name" value="NDK"/>
    <property type="match status" value="1"/>
</dbReference>
<evidence type="ECO:0000256" key="6">
    <source>
        <dbReference type="ARBA" id="ARBA00022679"/>
    </source>
</evidence>
<dbReference type="OrthoDB" id="9801161at2"/>
<evidence type="ECO:0000256" key="9">
    <source>
        <dbReference type="ARBA" id="ARBA00022777"/>
    </source>
</evidence>
<comment type="caution">
    <text evidence="13">Lacks conserved residue(s) required for the propagation of feature annotation.</text>
</comment>
<evidence type="ECO:0000313" key="16">
    <source>
        <dbReference type="EMBL" id="ADQ80522.1"/>
    </source>
</evidence>
<dbReference type="FunFam" id="3.30.70.141:FF:000003">
    <property type="entry name" value="Nucleoside diphosphate kinase"/>
    <property type="match status" value="1"/>
</dbReference>
<dbReference type="GO" id="GO:0046872">
    <property type="term" value="F:metal ion binding"/>
    <property type="evidence" value="ECO:0007669"/>
    <property type="project" value="UniProtKB-KW"/>
</dbReference>
<keyword evidence="10" id="KW-0067">ATP-binding</keyword>
<accession>E4T728</accession>
<dbReference type="RefSeq" id="WP_013445891.1">
    <property type="nucleotide sequence ID" value="NC_014734.1"/>
</dbReference>
<dbReference type="SUPFAM" id="SSF54919">
    <property type="entry name" value="Nucleoside diphosphate kinase, NDK"/>
    <property type="match status" value="1"/>
</dbReference>
<dbReference type="eggNOG" id="COG0105">
    <property type="taxonomic scope" value="Bacteria"/>
</dbReference>
<evidence type="ECO:0000256" key="13">
    <source>
        <dbReference type="PROSITE-ProRule" id="PRU00706"/>
    </source>
</evidence>
<evidence type="ECO:0000256" key="14">
    <source>
        <dbReference type="RuleBase" id="RU004011"/>
    </source>
</evidence>
<reference key="1">
    <citation type="submission" date="2010-11" db="EMBL/GenBank/DDBJ databases">
        <title>The complete genome of Paludibacter propionicigenes DSM 17365.</title>
        <authorList>
            <consortium name="US DOE Joint Genome Institute (JGI-PGF)"/>
            <person name="Lucas S."/>
            <person name="Copeland A."/>
            <person name="Lapidus A."/>
            <person name="Bruce D."/>
            <person name="Goodwin L."/>
            <person name="Pitluck S."/>
            <person name="Kyrpides N."/>
            <person name="Mavromatis K."/>
            <person name="Ivanova N."/>
            <person name="Munk A.C."/>
            <person name="Brettin T."/>
            <person name="Detter J.C."/>
            <person name="Han C."/>
            <person name="Tapia R."/>
            <person name="Land M."/>
            <person name="Hauser L."/>
            <person name="Markowitz V."/>
            <person name="Cheng J.-F."/>
            <person name="Hugenholtz P."/>
            <person name="Woyke T."/>
            <person name="Wu D."/>
            <person name="Gronow S."/>
            <person name="Wellnitz S."/>
            <person name="Brambilla E."/>
            <person name="Klenk H.-P."/>
            <person name="Eisen J.A."/>
        </authorList>
    </citation>
    <scope>NUCLEOTIDE SEQUENCE</scope>
    <source>
        <strain>WB4</strain>
    </source>
</reference>
<evidence type="ECO:0000256" key="1">
    <source>
        <dbReference type="ARBA" id="ARBA00001946"/>
    </source>
</evidence>
<evidence type="ECO:0000259" key="15">
    <source>
        <dbReference type="SMART" id="SM00562"/>
    </source>
</evidence>
<keyword evidence="7" id="KW-0479">Metal-binding</keyword>
<keyword evidence="17" id="KW-1185">Reference proteome</keyword>
<evidence type="ECO:0000313" key="17">
    <source>
        <dbReference type="Proteomes" id="UP000008718"/>
    </source>
</evidence>
<dbReference type="STRING" id="694427.Palpr_2390"/>
<dbReference type="GO" id="GO:0006228">
    <property type="term" value="P:UTP biosynthetic process"/>
    <property type="evidence" value="ECO:0007669"/>
    <property type="project" value="InterPro"/>
</dbReference>
<evidence type="ECO:0000256" key="12">
    <source>
        <dbReference type="ARBA" id="ARBA00023080"/>
    </source>
</evidence>
<evidence type="ECO:0000256" key="3">
    <source>
        <dbReference type="ARBA" id="ARBA00012966"/>
    </source>
</evidence>
<dbReference type="EMBL" id="CP002345">
    <property type="protein sequence ID" value="ADQ80522.1"/>
    <property type="molecule type" value="Genomic_DNA"/>
</dbReference>
<dbReference type="GO" id="GO:0006183">
    <property type="term" value="P:GTP biosynthetic process"/>
    <property type="evidence" value="ECO:0007669"/>
    <property type="project" value="InterPro"/>
</dbReference>
<dbReference type="EC" id="2.7.4.6" evidence="3"/>
<dbReference type="InterPro" id="IPR001564">
    <property type="entry name" value="Nucleoside_diP_kinase"/>
</dbReference>
<dbReference type="GO" id="GO:0005524">
    <property type="term" value="F:ATP binding"/>
    <property type="evidence" value="ECO:0007669"/>
    <property type="project" value="UniProtKB-KW"/>
</dbReference>
<dbReference type="NCBIfam" id="NF001908">
    <property type="entry name" value="PRK00668.1"/>
    <property type="match status" value="1"/>
</dbReference>
<gene>
    <name evidence="16" type="ordered locus">Palpr_2390</name>
</gene>
<protein>
    <recommendedName>
        <fullName evidence="4">Nucleoside diphosphate kinase</fullName>
        <ecNumber evidence="3">2.7.4.6</ecNumber>
    </recommendedName>
</protein>
<dbReference type="PANTHER" id="PTHR11349">
    <property type="entry name" value="NUCLEOSIDE DIPHOSPHATE KINASE"/>
    <property type="match status" value="1"/>
</dbReference>
<dbReference type="InterPro" id="IPR036850">
    <property type="entry name" value="NDK-like_dom_sf"/>
</dbReference>
<evidence type="ECO:0000256" key="2">
    <source>
        <dbReference type="ARBA" id="ARBA00008142"/>
    </source>
</evidence>
<evidence type="ECO:0000256" key="10">
    <source>
        <dbReference type="ARBA" id="ARBA00022840"/>
    </source>
</evidence>
<evidence type="ECO:0000256" key="5">
    <source>
        <dbReference type="ARBA" id="ARBA00022553"/>
    </source>
</evidence>
<dbReference type="Proteomes" id="UP000008718">
    <property type="component" value="Chromosome"/>
</dbReference>
<dbReference type="GO" id="GO:0004550">
    <property type="term" value="F:nucleoside diphosphate kinase activity"/>
    <property type="evidence" value="ECO:0007669"/>
    <property type="project" value="UniProtKB-EC"/>
</dbReference>
<feature type="domain" description="Nucleoside diphosphate kinase-like" evidence="15">
    <location>
        <begin position="1"/>
        <end position="138"/>
    </location>
</feature>
<dbReference type="AlphaFoldDB" id="E4T728"/>
<keyword evidence="12" id="KW-0546">Nucleotide metabolism</keyword>
<dbReference type="InterPro" id="IPR034907">
    <property type="entry name" value="NDK-like_dom"/>
</dbReference>
<evidence type="ECO:0000256" key="8">
    <source>
        <dbReference type="ARBA" id="ARBA00022741"/>
    </source>
</evidence>
<comment type="similarity">
    <text evidence="2 13 14">Belongs to the NDK family.</text>
</comment>
<dbReference type="SMART" id="SM00562">
    <property type="entry name" value="NDK"/>
    <property type="match status" value="1"/>
</dbReference>
<dbReference type="GO" id="GO:0006241">
    <property type="term" value="P:CTP biosynthetic process"/>
    <property type="evidence" value="ECO:0007669"/>
    <property type="project" value="InterPro"/>
</dbReference>
<keyword evidence="8" id="KW-0547">Nucleotide-binding</keyword>
<dbReference type="PROSITE" id="PS51374">
    <property type="entry name" value="NDPK_LIKE"/>
    <property type="match status" value="1"/>
</dbReference>
<dbReference type="PRINTS" id="PR01243">
    <property type="entry name" value="NUCDPKINASE"/>
</dbReference>
<evidence type="ECO:0000256" key="7">
    <source>
        <dbReference type="ARBA" id="ARBA00022723"/>
    </source>
</evidence>
<organism evidence="16 17">
    <name type="scientific">Paludibacter propionicigenes (strain DSM 17365 / JCM 13257 / WB4)</name>
    <dbReference type="NCBI Taxonomy" id="694427"/>
    <lineage>
        <taxon>Bacteria</taxon>
        <taxon>Pseudomonadati</taxon>
        <taxon>Bacteroidota</taxon>
        <taxon>Bacteroidia</taxon>
        <taxon>Bacteroidales</taxon>
        <taxon>Paludibacteraceae</taxon>
        <taxon>Paludibacter</taxon>
    </lineage>
</organism>
<keyword evidence="11" id="KW-0460">Magnesium</keyword>
<keyword evidence="5" id="KW-0597">Phosphoprotein</keyword>